<dbReference type="STRING" id="251229.Chro_4235"/>
<dbReference type="PANTHER" id="PTHR47506:SF3">
    <property type="entry name" value="HTH-TYPE TRANSCRIPTIONAL REGULATOR LMRA"/>
    <property type="match status" value="1"/>
</dbReference>
<evidence type="ECO:0000256" key="1">
    <source>
        <dbReference type="ARBA" id="ARBA00023015"/>
    </source>
</evidence>
<dbReference type="PRINTS" id="PR00455">
    <property type="entry name" value="HTHTETR"/>
</dbReference>
<dbReference type="PATRIC" id="fig|251229.3.peg.4951"/>
<dbReference type="Proteomes" id="UP000010384">
    <property type="component" value="Chromosome"/>
</dbReference>
<accession>K9U5D0</accession>
<dbReference type="OrthoDB" id="116240at2"/>
<organism evidence="6 7">
    <name type="scientific">Chroococcidiopsis thermalis (strain PCC 7203)</name>
    <dbReference type="NCBI Taxonomy" id="251229"/>
    <lineage>
        <taxon>Bacteria</taxon>
        <taxon>Bacillati</taxon>
        <taxon>Cyanobacteriota</taxon>
        <taxon>Cyanophyceae</taxon>
        <taxon>Chroococcidiopsidales</taxon>
        <taxon>Chroococcidiopsidaceae</taxon>
        <taxon>Chroococcidiopsis</taxon>
    </lineage>
</organism>
<sequence length="210" mass="23812">MSIGRYQCYALMRCQDEEKTMSSDRKTSTRQKILEVADNLFYREGIRAVGVDTIIAQSGVAKTTLYRYFPSKDDLVVAYLEERQNSFKRLFEIAIARYPNEPKQQIIALFAWLDKYLTKPECYGCPFLVTASELPELEHPAHQLAVSNRIAIRDRLVSLAEAVGVDNPQQLGVHLLLLIDGAFTQRRLFGIEGFDVRLKPIVAQLVDGNG</sequence>
<dbReference type="AlphaFoldDB" id="K9U5D0"/>
<dbReference type="HOGENOM" id="CLU_069356_23_1_3"/>
<dbReference type="KEGG" id="cthe:Chro_4235"/>
<evidence type="ECO:0000256" key="3">
    <source>
        <dbReference type="ARBA" id="ARBA00023163"/>
    </source>
</evidence>
<dbReference type="Gene3D" id="1.10.357.10">
    <property type="entry name" value="Tetracycline Repressor, domain 2"/>
    <property type="match status" value="1"/>
</dbReference>
<dbReference type="eggNOG" id="COG1309">
    <property type="taxonomic scope" value="Bacteria"/>
</dbReference>
<dbReference type="EMBL" id="CP003597">
    <property type="protein sequence ID" value="AFY89636.1"/>
    <property type="molecule type" value="Genomic_DNA"/>
</dbReference>
<dbReference type="InterPro" id="IPR001647">
    <property type="entry name" value="HTH_TetR"/>
</dbReference>
<proteinExistence type="predicted"/>
<keyword evidence="1" id="KW-0805">Transcription regulation</keyword>
<dbReference type="PROSITE" id="PS50977">
    <property type="entry name" value="HTH_TETR_2"/>
    <property type="match status" value="1"/>
</dbReference>
<dbReference type="InterPro" id="IPR036271">
    <property type="entry name" value="Tet_transcr_reg_TetR-rel_C_sf"/>
</dbReference>
<evidence type="ECO:0000313" key="6">
    <source>
        <dbReference type="EMBL" id="AFY89636.1"/>
    </source>
</evidence>
<dbReference type="InParanoid" id="K9U5D0"/>
<dbReference type="SUPFAM" id="SSF46689">
    <property type="entry name" value="Homeodomain-like"/>
    <property type="match status" value="1"/>
</dbReference>
<evidence type="ECO:0000256" key="2">
    <source>
        <dbReference type="ARBA" id="ARBA00023125"/>
    </source>
</evidence>
<keyword evidence="3" id="KW-0804">Transcription</keyword>
<dbReference type="Pfam" id="PF00440">
    <property type="entry name" value="TetR_N"/>
    <property type="match status" value="1"/>
</dbReference>
<dbReference type="SUPFAM" id="SSF48498">
    <property type="entry name" value="Tetracyclin repressor-like, C-terminal domain"/>
    <property type="match status" value="1"/>
</dbReference>
<feature type="DNA-binding region" description="H-T-H motif" evidence="4">
    <location>
        <begin position="50"/>
        <end position="69"/>
    </location>
</feature>
<evidence type="ECO:0000259" key="5">
    <source>
        <dbReference type="PROSITE" id="PS50977"/>
    </source>
</evidence>
<keyword evidence="7" id="KW-1185">Reference proteome</keyword>
<dbReference type="GO" id="GO:0003677">
    <property type="term" value="F:DNA binding"/>
    <property type="evidence" value="ECO:0007669"/>
    <property type="project" value="UniProtKB-UniRule"/>
</dbReference>
<feature type="domain" description="HTH tetR-type" evidence="5">
    <location>
        <begin position="27"/>
        <end position="87"/>
    </location>
</feature>
<reference evidence="6 7" key="1">
    <citation type="submission" date="2012-06" db="EMBL/GenBank/DDBJ databases">
        <title>Finished chromosome of genome of Chroococcidiopsis thermalis PCC 7203.</title>
        <authorList>
            <consortium name="US DOE Joint Genome Institute"/>
            <person name="Gugger M."/>
            <person name="Coursin T."/>
            <person name="Rippka R."/>
            <person name="Tandeau De Marsac N."/>
            <person name="Huntemann M."/>
            <person name="Wei C.-L."/>
            <person name="Han J."/>
            <person name="Detter J.C."/>
            <person name="Han C."/>
            <person name="Tapia R."/>
            <person name="Davenport K."/>
            <person name="Daligault H."/>
            <person name="Erkkila T."/>
            <person name="Gu W."/>
            <person name="Munk A.C.C."/>
            <person name="Teshima H."/>
            <person name="Xu Y."/>
            <person name="Chain P."/>
            <person name="Chen A."/>
            <person name="Krypides N."/>
            <person name="Mavromatis K."/>
            <person name="Markowitz V."/>
            <person name="Szeto E."/>
            <person name="Ivanova N."/>
            <person name="Mikhailova N."/>
            <person name="Ovchinnikova G."/>
            <person name="Pagani I."/>
            <person name="Pati A."/>
            <person name="Goodwin L."/>
            <person name="Peters L."/>
            <person name="Pitluck S."/>
            <person name="Woyke T."/>
            <person name="Kerfeld C."/>
        </authorList>
    </citation>
    <scope>NUCLEOTIDE SEQUENCE [LARGE SCALE GENOMIC DNA]</scope>
    <source>
        <strain evidence="6 7">PCC 7203</strain>
    </source>
</reference>
<keyword evidence="2 4" id="KW-0238">DNA-binding</keyword>
<evidence type="ECO:0000256" key="4">
    <source>
        <dbReference type="PROSITE-ProRule" id="PRU00335"/>
    </source>
</evidence>
<dbReference type="InterPro" id="IPR009057">
    <property type="entry name" value="Homeodomain-like_sf"/>
</dbReference>
<gene>
    <name evidence="6" type="ORF">Chro_4235</name>
</gene>
<protein>
    <submittedName>
        <fullName evidence="6">Transcriptional regulator, TetR family</fullName>
    </submittedName>
</protein>
<name>K9U5D0_CHRTP</name>
<evidence type="ECO:0000313" key="7">
    <source>
        <dbReference type="Proteomes" id="UP000010384"/>
    </source>
</evidence>
<dbReference type="RefSeq" id="WP_015156178.1">
    <property type="nucleotide sequence ID" value="NC_019695.1"/>
</dbReference>
<dbReference type="PANTHER" id="PTHR47506">
    <property type="entry name" value="TRANSCRIPTIONAL REGULATORY PROTEIN"/>
    <property type="match status" value="1"/>
</dbReference>